<name>A0A6V8NFK0_9ACTN</name>
<comment type="caution">
    <text evidence="1">The sequence shown here is derived from an EMBL/GenBank/DDBJ whole genome shotgun (WGS) entry which is preliminary data.</text>
</comment>
<sequence>TENFKKFTSAKAVRSLGAKRLTYAQMPSISRSPAESPKTSSPNYENWLSCMPEISRFFGISIKMYFGDHEPPHFHTEYGEHKAVVDIHTLVVIGGYLPPHYICRD</sequence>
<evidence type="ECO:0000313" key="1">
    <source>
        <dbReference type="EMBL" id="GFP18837.1"/>
    </source>
</evidence>
<dbReference type="InterPro" id="IPR025427">
    <property type="entry name" value="DUF4160"/>
</dbReference>
<reference evidence="1 2" key="1">
    <citation type="journal article" date="2020" name="Front. Microbiol.">
        <title>Single-cell genomics of novel Actinobacteria with the Wood-Ljungdahl pathway discovered in a serpentinizing system.</title>
        <authorList>
            <person name="Merino N."/>
            <person name="Kawai M."/>
            <person name="Boyd E.S."/>
            <person name="Colman D.R."/>
            <person name="McGlynn S.E."/>
            <person name="Nealson K.H."/>
            <person name="Kurokawa K."/>
            <person name="Hongoh Y."/>
        </authorList>
    </citation>
    <scope>NUCLEOTIDE SEQUENCE [LARGE SCALE GENOMIC DNA]</scope>
    <source>
        <strain evidence="1 2">S03</strain>
    </source>
</reference>
<feature type="non-terminal residue" evidence="1">
    <location>
        <position position="1"/>
    </location>
</feature>
<protein>
    <recommendedName>
        <fullName evidence="3">DUF4160 domain-containing protein</fullName>
    </recommendedName>
</protein>
<organism evidence="1 2">
    <name type="scientific">Candidatus Hakubella thermalkaliphila</name>
    <dbReference type="NCBI Taxonomy" id="2754717"/>
    <lineage>
        <taxon>Bacteria</taxon>
        <taxon>Bacillati</taxon>
        <taxon>Actinomycetota</taxon>
        <taxon>Actinomycetota incertae sedis</taxon>
        <taxon>Candidatus Hakubellales</taxon>
        <taxon>Candidatus Hakubellaceae</taxon>
        <taxon>Candidatus Hakubella</taxon>
    </lineage>
</organism>
<evidence type="ECO:0000313" key="2">
    <source>
        <dbReference type="Proteomes" id="UP000574717"/>
    </source>
</evidence>
<gene>
    <name evidence="1" type="ORF">HKBW3S03_00342</name>
</gene>
<dbReference type="Pfam" id="PF13711">
    <property type="entry name" value="DUF4160"/>
    <property type="match status" value="1"/>
</dbReference>
<evidence type="ECO:0008006" key="3">
    <source>
        <dbReference type="Google" id="ProtNLM"/>
    </source>
</evidence>
<dbReference type="EMBL" id="BLRU01000016">
    <property type="protein sequence ID" value="GFP18837.1"/>
    <property type="molecule type" value="Genomic_DNA"/>
</dbReference>
<dbReference type="Proteomes" id="UP000574717">
    <property type="component" value="Unassembled WGS sequence"/>
</dbReference>
<proteinExistence type="predicted"/>
<accession>A0A6V8NFK0</accession>
<dbReference type="AlphaFoldDB" id="A0A6V8NFK0"/>